<evidence type="ECO:0000256" key="3">
    <source>
        <dbReference type="ARBA" id="ARBA00022679"/>
    </source>
</evidence>
<name>A0A9E6MIN6_9RICK</name>
<dbReference type="CDD" id="cd06427">
    <property type="entry name" value="CESA_like_2"/>
    <property type="match status" value="1"/>
</dbReference>
<sequence>MVRCINEDIILQIIKDKNLLDKEQITNLKTIIEEAIIDNEIMIDILYENKILPLISNISYIKIYNYSCIQAYVVNGYFIYEDAYGNKITAINDLKILFSNNNIFRPIMLIKKYYFYKLLEKNFAHLTSIKAKYALGFKVGPIIAKNINYTNKVIIFFVVFIATLIYLPVLFHVANNISYCLQNILKSLLFIRAVRESSSVQTSFLYSSMSFLRKQESSQTYKKQVFYGFILSRICNFCTKIKVIFLDSRFRGNDMRLYIDGKASSTQNHKANSQISQNEEKALPVYTVLVPLYKELSKLRSIIKNISLINYPKDKLDVKIIIEDDDYLMIKEIALYNLPSYFHVILVPKSLPRTKPKALNYALEYSRGEYLVVYDAEDKPEADQLIKALEMFRNLPLEYACLQAKLNFYNKNENILTKMFNIEYSLWFEYILKGLSLLKLPTPLGGTSNYFKTDILNKLGGWDAYNVTEDAELGIRIYSQNYKVAILDSYTLEEAPNSLGNWLNQRSRWIKGFLQTFFVFKAQKDKYRKFTLLQVITIYIFIGLSTYNFWSLPFIIFSIVINKNSIINYLWLVNSIFSLLYLYSTALYILKNSLKSGKVKFQDIVALILWASYFILHTVASYKAVFEIIFCPFKWSKTKHGVSLENFDEQ</sequence>
<dbReference type="RefSeq" id="WP_202068867.1">
    <property type="nucleotide sequence ID" value="NZ_CP060138.2"/>
</dbReference>
<dbReference type="InterPro" id="IPR050321">
    <property type="entry name" value="Glycosyltr_2/OpgH_subfam"/>
</dbReference>
<gene>
    <name evidence="9" type="ORF">H6P87_01000</name>
</gene>
<keyword evidence="10" id="KW-1185">Reference proteome</keyword>
<feature type="transmembrane region" description="Helical" evidence="7">
    <location>
        <begin position="536"/>
        <end position="557"/>
    </location>
</feature>
<evidence type="ECO:0000259" key="8">
    <source>
        <dbReference type="Pfam" id="PF13632"/>
    </source>
</evidence>
<dbReference type="Gene3D" id="3.90.550.10">
    <property type="entry name" value="Spore Coat Polysaccharide Biosynthesis Protein SpsA, Chain A"/>
    <property type="match status" value="1"/>
</dbReference>
<evidence type="ECO:0000256" key="2">
    <source>
        <dbReference type="ARBA" id="ARBA00022676"/>
    </source>
</evidence>
<accession>A0A9E6MIN6</accession>
<feature type="transmembrane region" description="Helical" evidence="7">
    <location>
        <begin position="569"/>
        <end position="590"/>
    </location>
</feature>
<organism evidence="9 10">
    <name type="scientific">Rickettsia tillamookensis</name>
    <dbReference type="NCBI Taxonomy" id="2761623"/>
    <lineage>
        <taxon>Bacteria</taxon>
        <taxon>Pseudomonadati</taxon>
        <taxon>Pseudomonadota</taxon>
        <taxon>Alphaproteobacteria</taxon>
        <taxon>Rickettsiales</taxon>
        <taxon>Rickettsiaceae</taxon>
        <taxon>Rickettsieae</taxon>
        <taxon>Rickettsia</taxon>
        <taxon>spotted fever group</taxon>
    </lineage>
</organism>
<proteinExistence type="predicted"/>
<evidence type="ECO:0000256" key="7">
    <source>
        <dbReference type="SAM" id="Phobius"/>
    </source>
</evidence>
<feature type="transmembrane region" description="Helical" evidence="7">
    <location>
        <begin position="610"/>
        <end position="630"/>
    </location>
</feature>
<protein>
    <recommendedName>
        <fullName evidence="8">Glycosyltransferase 2-like domain-containing protein</fullName>
    </recommendedName>
</protein>
<feature type="transmembrane region" description="Helical" evidence="7">
    <location>
        <begin position="153"/>
        <end position="174"/>
    </location>
</feature>
<dbReference type="InterPro" id="IPR001173">
    <property type="entry name" value="Glyco_trans_2-like"/>
</dbReference>
<keyword evidence="6 7" id="KW-0472">Membrane</keyword>
<evidence type="ECO:0000256" key="4">
    <source>
        <dbReference type="ARBA" id="ARBA00022692"/>
    </source>
</evidence>
<comment type="subcellular location">
    <subcellularLocation>
        <location evidence="1">Membrane</location>
        <topology evidence="1">Multi-pass membrane protein</topology>
    </subcellularLocation>
</comment>
<dbReference type="PANTHER" id="PTHR43867:SF2">
    <property type="entry name" value="CELLULOSE SYNTHASE CATALYTIC SUBUNIT A [UDP-FORMING]"/>
    <property type="match status" value="1"/>
</dbReference>
<dbReference type="PANTHER" id="PTHR43867">
    <property type="entry name" value="CELLULOSE SYNTHASE CATALYTIC SUBUNIT A [UDP-FORMING]"/>
    <property type="match status" value="1"/>
</dbReference>
<evidence type="ECO:0000256" key="5">
    <source>
        <dbReference type="ARBA" id="ARBA00022989"/>
    </source>
</evidence>
<dbReference type="InterPro" id="IPR029044">
    <property type="entry name" value="Nucleotide-diphossugar_trans"/>
</dbReference>
<dbReference type="Pfam" id="PF13632">
    <property type="entry name" value="Glyco_trans_2_3"/>
    <property type="match status" value="1"/>
</dbReference>
<feature type="domain" description="Glycosyltransferase 2-like" evidence="8">
    <location>
        <begin position="371"/>
        <end position="581"/>
    </location>
</feature>
<dbReference type="Proteomes" id="UP000595296">
    <property type="component" value="Chromosome"/>
</dbReference>
<keyword evidence="3" id="KW-0808">Transferase</keyword>
<evidence type="ECO:0000313" key="10">
    <source>
        <dbReference type="Proteomes" id="UP000595296"/>
    </source>
</evidence>
<keyword evidence="5 7" id="KW-1133">Transmembrane helix</keyword>
<keyword evidence="4 7" id="KW-0812">Transmembrane</keyword>
<dbReference type="SUPFAM" id="SSF53448">
    <property type="entry name" value="Nucleotide-diphospho-sugar transferases"/>
    <property type="match status" value="1"/>
</dbReference>
<reference evidence="9 10" key="1">
    <citation type="journal article" date="2021" name="Int. J. Syst. Evol. Microbiol.">
        <title>Characterization of a novel transitional group Rickettsia species (Rickettsia tillamookensis sp. nov.) from the western black-legged tick, Ixodes pacificus.</title>
        <authorList>
            <person name="Gauthier D.T."/>
            <person name="Karpathy S.E."/>
            <person name="Grizzard S.L."/>
            <person name="Batra D."/>
            <person name="Rowe L.A."/>
            <person name="Paddock C.D."/>
        </authorList>
    </citation>
    <scope>NUCLEOTIDE SEQUENCE [LARGE SCALE GENOMIC DNA]</scope>
    <source>
        <strain evidence="9 10">Tillamook 23</strain>
    </source>
</reference>
<keyword evidence="2" id="KW-0328">Glycosyltransferase</keyword>
<evidence type="ECO:0000313" key="9">
    <source>
        <dbReference type="EMBL" id="QQV75443.1"/>
    </source>
</evidence>
<evidence type="ECO:0000256" key="1">
    <source>
        <dbReference type="ARBA" id="ARBA00004141"/>
    </source>
</evidence>
<dbReference type="EMBL" id="CP060138">
    <property type="protein sequence ID" value="QQV75443.1"/>
    <property type="molecule type" value="Genomic_DNA"/>
</dbReference>
<evidence type="ECO:0000256" key="6">
    <source>
        <dbReference type="ARBA" id="ARBA00023136"/>
    </source>
</evidence>